<organism evidence="3 4">
    <name type="scientific">Capsicum baccatum</name>
    <name type="common">Peruvian pepper</name>
    <dbReference type="NCBI Taxonomy" id="33114"/>
    <lineage>
        <taxon>Eukaryota</taxon>
        <taxon>Viridiplantae</taxon>
        <taxon>Streptophyta</taxon>
        <taxon>Embryophyta</taxon>
        <taxon>Tracheophyta</taxon>
        <taxon>Spermatophyta</taxon>
        <taxon>Magnoliopsida</taxon>
        <taxon>eudicotyledons</taxon>
        <taxon>Gunneridae</taxon>
        <taxon>Pentapetalae</taxon>
        <taxon>asterids</taxon>
        <taxon>lamiids</taxon>
        <taxon>Solanales</taxon>
        <taxon>Solanaceae</taxon>
        <taxon>Solanoideae</taxon>
        <taxon>Capsiceae</taxon>
        <taxon>Capsicum</taxon>
    </lineage>
</organism>
<proteinExistence type="predicted"/>
<feature type="compositionally biased region" description="Basic and acidic residues" evidence="1">
    <location>
        <begin position="57"/>
        <end position="73"/>
    </location>
</feature>
<protein>
    <recommendedName>
        <fullName evidence="5">Membrane protein of ER body-like protein</fullName>
    </recommendedName>
</protein>
<feature type="region of interest" description="Disordered" evidence="1">
    <location>
        <begin position="159"/>
        <end position="218"/>
    </location>
</feature>
<dbReference type="Proteomes" id="UP000224567">
    <property type="component" value="Unassembled WGS sequence"/>
</dbReference>
<feature type="region of interest" description="Disordered" evidence="1">
    <location>
        <begin position="723"/>
        <end position="762"/>
    </location>
</feature>
<feature type="region of interest" description="Disordered" evidence="1">
    <location>
        <begin position="556"/>
        <end position="581"/>
    </location>
</feature>
<keyword evidence="4" id="KW-1185">Reference proteome</keyword>
<feature type="transmembrane region" description="Helical" evidence="2">
    <location>
        <begin position="1256"/>
        <end position="1277"/>
    </location>
</feature>
<feature type="compositionally biased region" description="Polar residues" evidence="1">
    <location>
        <begin position="175"/>
        <end position="184"/>
    </location>
</feature>
<evidence type="ECO:0000313" key="3">
    <source>
        <dbReference type="EMBL" id="PHT53579.1"/>
    </source>
</evidence>
<evidence type="ECO:0000256" key="2">
    <source>
        <dbReference type="SAM" id="Phobius"/>
    </source>
</evidence>
<feature type="transmembrane region" description="Helical" evidence="2">
    <location>
        <begin position="1188"/>
        <end position="1212"/>
    </location>
</feature>
<gene>
    <name evidence="3" type="ORF">CQW23_08041</name>
</gene>
<dbReference type="EMBL" id="MLFT02000003">
    <property type="protein sequence ID" value="PHT53579.1"/>
    <property type="molecule type" value="Genomic_DNA"/>
</dbReference>
<dbReference type="STRING" id="33114.A0A2G2X818"/>
<dbReference type="PANTHER" id="PTHR38937">
    <property type="entry name" value="MEMBRANE PROTEIN OF ER BODY-LIKE PROTEIN"/>
    <property type="match status" value="1"/>
</dbReference>
<dbReference type="OrthoDB" id="1924921at2759"/>
<evidence type="ECO:0000313" key="4">
    <source>
        <dbReference type="Proteomes" id="UP000224567"/>
    </source>
</evidence>
<accession>A0A2G2X818</accession>
<dbReference type="PANTHER" id="PTHR38937:SF2">
    <property type="entry name" value="MEMBRANE PROTEIN OF ER BODY-LIKE PROTEIN ISOFORM X1"/>
    <property type="match status" value="1"/>
</dbReference>
<evidence type="ECO:0008006" key="5">
    <source>
        <dbReference type="Google" id="ProtNLM"/>
    </source>
</evidence>
<sequence>MERVDLKWEQNEVEVDEEEEVGGLQVRSSKAIKEVTNGKIETNGHADSTPMITNGTEKSDLGDDQERSMEHLSDSSNGVEVEEGTEQNEVSVQKIVALNDGVEEATEKSDLDDVLARSTEQLSDSNNEVSVQQIVALNNWFEEGIEAKEKSLQQIAASNNGVEVEEETKPKEESVQQFAASNNGVEEGTEPQEESNQHLVTYTDGVEEGTEPQEESKQHLVTYTDGVEEGTEPQEVSKQHLLISAIGVEEGAEPKEVSVQQFVASNNGVVEGTEPKKESKQHLVTSTDGVDVEEVTETEEKSTQQIVVSDNGVEEGIEAKEESKQDLVSSTDEVEKGTEAEEGPFRSGHSVYYDKDEGIWKCRACSWTLLGKSLGIDWTKIPRGHLDKLMHYPMLDQSELLFSFGSKDSNSISTPSIKEKIDKIPGDEGIQESATLNIHFNGYLKSDNLSSSHAQLSKDLSEVHNIVRKSTTIDEIESADADLINDIDADVNDFDVENVIQKQNTHDLYCPNCKSCITKRVILRKRKRKIRVSGDDVKRNKLVVVGDSKVDASHAQAAGDEVRDVADSSLDGTPPLEAHDYQPDREPELFRCLSCFSFFIPTGNGFKLFRMFGEKGNQENVKGEQTPTTNKKWFSIFALNKGKASVEQGNGIGANAVKNDSGVLIPSDDFKDRRSKSLVIKESAPPAHSSSEIAQDSGGKILGSKNQDANMKGKMVINTVGKSENATKSQEGGSVFDIFDEETRNQPGTSAASKKIQGNDRNDELLRTTGRIQVSDGNIVQESVPASNDRKDELLRIGGGVEVSNGNLAQESLPASNDRKDDLLRTGGRIQVSNGDLVQESLPASNDRKDEQLRTGGRIQVGNGNLVQESLPASNDRKDELLRTDGRIQVSDGNRVQDSVPASQQNEVKLLITSTKEESLTIETDLKSDMAILNKDPDNQFLLSSATTAFALNGLDENGKPKYLTQIPQETEQHIEAMLSSESLVANDDNKFQLGSKDGGHHYEVSQHSITKTNIEIHSKQPLKVDEHALISSVKDALSIQDKPDNITNISVEAAANNIPSNDTIINVEAGHETTETASANLGTQIHSVEGQGTDAAEVYKIEIVKSFVFGGLAETVTSLSIVSSATGGDTSTLNILVLAMANLIGGLFIIFDNLWELKRDRFEQASNQIMEKHVDRYREQLGRRENFTLHAVLVVLSYIIFGLVPPVTYGFSFRKSDDKELKIVAVAAASLVCILMLATGKAYVQRAPKPYFKTISTYIILGFTVSGVSYAAGILFKRLLEKLGLFQPSSPPNLFLPEMPGTGAAWASL</sequence>
<feature type="region of interest" description="Disordered" evidence="1">
    <location>
        <begin position="35"/>
        <end position="88"/>
    </location>
</feature>
<feature type="transmembrane region" description="Helical" evidence="2">
    <location>
        <begin position="1134"/>
        <end position="1152"/>
    </location>
</feature>
<comment type="caution">
    <text evidence="3">The sequence shown here is derived from an EMBL/GenBank/DDBJ whole genome shotgun (WGS) entry which is preliminary data.</text>
</comment>
<keyword evidence="2" id="KW-0472">Membrane</keyword>
<feature type="region of interest" description="Disordered" evidence="1">
    <location>
        <begin position="319"/>
        <end position="348"/>
    </location>
</feature>
<keyword evidence="2" id="KW-1133">Transmembrane helix</keyword>
<dbReference type="InterPro" id="IPR052843">
    <property type="entry name" value="ER_body_metal_sequester"/>
</dbReference>
<keyword evidence="2" id="KW-0812">Transmembrane</keyword>
<name>A0A2G2X818_CAPBA</name>
<reference evidence="3 4" key="1">
    <citation type="journal article" date="2017" name="Genome Biol.">
        <title>New reference genome sequences of hot pepper reveal the massive evolution of plant disease-resistance genes by retroduplication.</title>
        <authorList>
            <person name="Kim S."/>
            <person name="Park J."/>
            <person name="Yeom S.I."/>
            <person name="Kim Y.M."/>
            <person name="Seo E."/>
            <person name="Kim K.T."/>
            <person name="Kim M.S."/>
            <person name="Lee J.M."/>
            <person name="Cheong K."/>
            <person name="Shin H.S."/>
            <person name="Kim S.B."/>
            <person name="Han K."/>
            <person name="Lee J."/>
            <person name="Park M."/>
            <person name="Lee H.A."/>
            <person name="Lee H.Y."/>
            <person name="Lee Y."/>
            <person name="Oh S."/>
            <person name="Lee J.H."/>
            <person name="Choi E."/>
            <person name="Choi E."/>
            <person name="Lee S.E."/>
            <person name="Jeon J."/>
            <person name="Kim H."/>
            <person name="Choi G."/>
            <person name="Song H."/>
            <person name="Lee J."/>
            <person name="Lee S.C."/>
            <person name="Kwon J.K."/>
            <person name="Lee H.Y."/>
            <person name="Koo N."/>
            <person name="Hong Y."/>
            <person name="Kim R.W."/>
            <person name="Kang W.H."/>
            <person name="Huh J.H."/>
            <person name="Kang B.C."/>
            <person name="Yang T.J."/>
            <person name="Lee Y.H."/>
            <person name="Bennetzen J.L."/>
            <person name="Choi D."/>
        </authorList>
    </citation>
    <scope>NUCLEOTIDE SEQUENCE [LARGE SCALE GENOMIC DNA]</scope>
    <source>
        <strain evidence="4">cv. PBC81</strain>
    </source>
</reference>
<feature type="region of interest" description="Disordered" evidence="1">
    <location>
        <begin position="680"/>
        <end position="707"/>
    </location>
</feature>
<reference evidence="4" key="2">
    <citation type="journal article" date="2017" name="J. Anim. Genet.">
        <title>Multiple reference genome sequences of hot pepper reveal the massive evolution of plant disease resistance genes by retroduplication.</title>
        <authorList>
            <person name="Kim S."/>
            <person name="Park J."/>
            <person name="Yeom S.-I."/>
            <person name="Kim Y.-M."/>
            <person name="Seo E."/>
            <person name="Kim K.-T."/>
            <person name="Kim M.-S."/>
            <person name="Lee J.M."/>
            <person name="Cheong K."/>
            <person name="Shin H.-S."/>
            <person name="Kim S.-B."/>
            <person name="Han K."/>
            <person name="Lee J."/>
            <person name="Park M."/>
            <person name="Lee H.-A."/>
            <person name="Lee H.-Y."/>
            <person name="Lee Y."/>
            <person name="Oh S."/>
            <person name="Lee J.H."/>
            <person name="Choi E."/>
            <person name="Choi E."/>
            <person name="Lee S.E."/>
            <person name="Jeon J."/>
            <person name="Kim H."/>
            <person name="Choi G."/>
            <person name="Song H."/>
            <person name="Lee J."/>
            <person name="Lee S.-C."/>
            <person name="Kwon J.-K."/>
            <person name="Lee H.-Y."/>
            <person name="Koo N."/>
            <person name="Hong Y."/>
            <person name="Kim R.W."/>
            <person name="Kang W.-H."/>
            <person name="Huh J.H."/>
            <person name="Kang B.-C."/>
            <person name="Yang T.-J."/>
            <person name="Lee Y.-H."/>
            <person name="Bennetzen J.L."/>
            <person name="Choi D."/>
        </authorList>
    </citation>
    <scope>NUCLEOTIDE SEQUENCE [LARGE SCALE GENOMIC DNA]</scope>
    <source>
        <strain evidence="4">cv. PBC81</strain>
    </source>
</reference>
<feature type="transmembrane region" description="Helical" evidence="2">
    <location>
        <begin position="1224"/>
        <end position="1244"/>
    </location>
</feature>
<feature type="compositionally biased region" description="Polar residues" evidence="1">
    <location>
        <begin position="723"/>
        <end position="732"/>
    </location>
</feature>
<evidence type="ECO:0000256" key="1">
    <source>
        <dbReference type="SAM" id="MobiDB-lite"/>
    </source>
</evidence>